<dbReference type="Pfam" id="PF13462">
    <property type="entry name" value="Thioredoxin_4"/>
    <property type="match status" value="1"/>
</dbReference>
<dbReference type="InterPro" id="IPR013766">
    <property type="entry name" value="Thioredoxin_domain"/>
</dbReference>
<proteinExistence type="inferred from homology"/>
<dbReference type="Proteomes" id="UP000177235">
    <property type="component" value="Unassembled WGS sequence"/>
</dbReference>
<dbReference type="AlphaFoldDB" id="A0A1F5Q8P6"/>
<dbReference type="SUPFAM" id="SSF52833">
    <property type="entry name" value="Thioredoxin-like"/>
    <property type="match status" value="1"/>
</dbReference>
<evidence type="ECO:0000313" key="4">
    <source>
        <dbReference type="Proteomes" id="UP000177235"/>
    </source>
</evidence>
<dbReference type="PROSITE" id="PS51352">
    <property type="entry name" value="THIOREDOXIN_2"/>
    <property type="match status" value="1"/>
</dbReference>
<comment type="similarity">
    <text evidence="1">Belongs to the thioredoxin family. DsbA subfamily.</text>
</comment>
<dbReference type="EMBL" id="MFFF01000031">
    <property type="protein sequence ID" value="OGE98508.1"/>
    <property type="molecule type" value="Genomic_DNA"/>
</dbReference>
<organism evidence="3 4">
    <name type="scientific">Candidatus Doudnabacteria bacterium RIFCSPLOWO2_02_FULL_48_13</name>
    <dbReference type="NCBI Taxonomy" id="1817845"/>
    <lineage>
        <taxon>Bacteria</taxon>
        <taxon>Candidatus Doudnaibacteriota</taxon>
    </lineage>
</organism>
<dbReference type="InterPro" id="IPR012336">
    <property type="entry name" value="Thioredoxin-like_fold"/>
</dbReference>
<protein>
    <recommendedName>
        <fullName evidence="2">Thioredoxin domain-containing protein</fullName>
    </recommendedName>
</protein>
<accession>A0A1F5Q8P6</accession>
<dbReference type="InterPro" id="IPR036249">
    <property type="entry name" value="Thioredoxin-like_sf"/>
</dbReference>
<feature type="domain" description="Thioredoxin" evidence="2">
    <location>
        <begin position="1"/>
        <end position="181"/>
    </location>
</feature>
<evidence type="ECO:0000256" key="1">
    <source>
        <dbReference type="ARBA" id="ARBA00005791"/>
    </source>
</evidence>
<gene>
    <name evidence="3" type="ORF">A3J05_03345</name>
</gene>
<dbReference type="Gene3D" id="3.40.30.10">
    <property type="entry name" value="Glutaredoxin"/>
    <property type="match status" value="1"/>
</dbReference>
<name>A0A1F5Q8P6_9BACT</name>
<dbReference type="PANTHER" id="PTHR13887:SF55">
    <property type="entry name" value="SLR0313 PROTEIN"/>
    <property type="match status" value="1"/>
</dbReference>
<sequence>MNPDIKGERILARPYSHLTGGVSAKAALVEFGDYQCPFCAQVSPFVKGIVSKYKDNQDFSFAYRHFPLPQHTSAVDAALAVEAAGAQGKFWEMNNLLYERQDDWSGAINVKSYFIRYASELDLDVERFESDMADQRHLDNVTQDKKDGEALGVNSTPTFFLNGQRLENIGDLEMEIDNLLKELSVEQE</sequence>
<dbReference type="PANTHER" id="PTHR13887">
    <property type="entry name" value="GLUTATHIONE S-TRANSFERASE KAPPA"/>
    <property type="match status" value="1"/>
</dbReference>
<evidence type="ECO:0000313" key="3">
    <source>
        <dbReference type="EMBL" id="OGE98508.1"/>
    </source>
</evidence>
<evidence type="ECO:0000259" key="2">
    <source>
        <dbReference type="PROSITE" id="PS51352"/>
    </source>
</evidence>
<reference evidence="3 4" key="1">
    <citation type="journal article" date="2016" name="Nat. Commun.">
        <title>Thousands of microbial genomes shed light on interconnected biogeochemical processes in an aquifer system.</title>
        <authorList>
            <person name="Anantharaman K."/>
            <person name="Brown C.T."/>
            <person name="Hug L.A."/>
            <person name="Sharon I."/>
            <person name="Castelle C.J."/>
            <person name="Probst A.J."/>
            <person name="Thomas B.C."/>
            <person name="Singh A."/>
            <person name="Wilkins M.J."/>
            <person name="Karaoz U."/>
            <person name="Brodie E.L."/>
            <person name="Williams K.H."/>
            <person name="Hubbard S.S."/>
            <person name="Banfield J.F."/>
        </authorList>
    </citation>
    <scope>NUCLEOTIDE SEQUENCE [LARGE SCALE GENOMIC DNA]</scope>
</reference>
<comment type="caution">
    <text evidence="3">The sequence shown here is derived from an EMBL/GenBank/DDBJ whole genome shotgun (WGS) entry which is preliminary data.</text>
</comment>